<comment type="pathway">
    <text evidence="1">Cofactor biosynthesis; tetrahydrofolate biosynthesis; 2-amino-4-hydroxy-6-hydroxymethyl-7,8-dihydropteridine diphosphate from 7,8-dihydroneopterin triphosphate: step 4/4.</text>
</comment>
<dbReference type="Pfam" id="PF01288">
    <property type="entry name" value="HPPK"/>
    <property type="match status" value="1"/>
</dbReference>
<keyword evidence="9" id="KW-0289">Folate biosynthesis</keyword>
<evidence type="ECO:0000256" key="3">
    <source>
        <dbReference type="ARBA" id="ARBA00013253"/>
    </source>
</evidence>
<dbReference type="AlphaFoldDB" id="A0AAU8LZ83"/>
<feature type="domain" description="7,8-dihydro-6-hydroxymethylpterin-pyrophosphokinase" evidence="14">
    <location>
        <begin position="10"/>
        <end position="139"/>
    </location>
</feature>
<dbReference type="SUPFAM" id="SSF55083">
    <property type="entry name" value="6-hydroxymethyl-7,8-dihydropterin pyrophosphokinase, HPPK"/>
    <property type="match status" value="1"/>
</dbReference>
<dbReference type="EC" id="2.7.6.3" evidence="3"/>
<sequence length="180" mass="20168">MDTPFPASAYIGLGSNLGNSRSLLQEAWQSLGQHPEVAIQTLSSPYRTQPVGMESEHWFINAVGCLHTRLSPENLLDLLLATEHKFGRIRHPELGGYQDRTLDLDLLLYEDLVLENSRLILPHPALHERLFVLVPLSEIGAQVAHPRLKKSIAELLAEQEARSGREGIEQSSWQEEYAGN</sequence>
<dbReference type="GO" id="GO:0003848">
    <property type="term" value="F:2-amino-4-hydroxy-6-hydroxymethyldihydropteridine diphosphokinase activity"/>
    <property type="evidence" value="ECO:0007669"/>
    <property type="project" value="UniProtKB-EC"/>
</dbReference>
<comment type="function">
    <text evidence="10">Catalyzes the transfer of pyrophosphate from adenosine triphosphate (ATP) to 6-hydroxymethyl-7,8-dihydropterin, an enzymatic step in folate biosynthesis pathway.</text>
</comment>
<evidence type="ECO:0000256" key="8">
    <source>
        <dbReference type="ARBA" id="ARBA00022840"/>
    </source>
</evidence>
<reference evidence="15" key="1">
    <citation type="journal article" date="2024" name="Syst. Appl. Microbiol.">
        <title>First single-strain enrichments of Electrothrix cable bacteria, description of E. aestuarii sp. nov. and E. rattekaaiensis sp. nov., and proposal of a cable bacteria taxonomy following the rules of the SeqCode.</title>
        <authorList>
            <person name="Plum-Jensen L.E."/>
            <person name="Schramm A."/>
            <person name="Marshall I.P.G."/>
        </authorList>
    </citation>
    <scope>NUCLEOTIDE SEQUENCE</scope>
    <source>
        <strain evidence="15">Rat1</strain>
    </source>
</reference>
<dbReference type="KEGG" id="eaj:Q3M24_07315"/>
<dbReference type="GO" id="GO:0005524">
    <property type="term" value="F:ATP binding"/>
    <property type="evidence" value="ECO:0007669"/>
    <property type="project" value="UniProtKB-KW"/>
</dbReference>
<dbReference type="InterPro" id="IPR035907">
    <property type="entry name" value="Hppk_sf"/>
</dbReference>
<evidence type="ECO:0000259" key="14">
    <source>
        <dbReference type="Pfam" id="PF01288"/>
    </source>
</evidence>
<gene>
    <name evidence="15" type="primary">folK</name>
    <name evidence="15" type="ORF">Q3M24_07315</name>
</gene>
<dbReference type="CDD" id="cd00483">
    <property type="entry name" value="HPPK"/>
    <property type="match status" value="1"/>
</dbReference>
<dbReference type="PANTHER" id="PTHR43071">
    <property type="entry name" value="2-AMINO-4-HYDROXY-6-HYDROXYMETHYLDIHYDROPTERIDINE PYROPHOSPHOKINASE"/>
    <property type="match status" value="1"/>
</dbReference>
<keyword evidence="5 15" id="KW-0808">Transferase</keyword>
<proteinExistence type="inferred from homology"/>
<dbReference type="InterPro" id="IPR000550">
    <property type="entry name" value="Hppk"/>
</dbReference>
<dbReference type="Gene3D" id="3.30.70.560">
    <property type="entry name" value="7,8-Dihydro-6-hydroxymethylpterin-pyrophosphokinase HPPK"/>
    <property type="match status" value="1"/>
</dbReference>
<organism evidence="15">
    <name type="scientific">Candidatus Electrothrix aestuarii</name>
    <dbReference type="NCBI Taxonomy" id="3062594"/>
    <lineage>
        <taxon>Bacteria</taxon>
        <taxon>Pseudomonadati</taxon>
        <taxon>Thermodesulfobacteriota</taxon>
        <taxon>Desulfobulbia</taxon>
        <taxon>Desulfobulbales</taxon>
        <taxon>Desulfobulbaceae</taxon>
        <taxon>Candidatus Electrothrix</taxon>
    </lineage>
</organism>
<feature type="region of interest" description="Disordered" evidence="13">
    <location>
        <begin position="161"/>
        <end position="180"/>
    </location>
</feature>
<name>A0AAU8LZ83_9BACT</name>
<evidence type="ECO:0000256" key="2">
    <source>
        <dbReference type="ARBA" id="ARBA00005810"/>
    </source>
</evidence>
<keyword evidence="6" id="KW-0547">Nucleotide-binding</keyword>
<evidence type="ECO:0000256" key="5">
    <source>
        <dbReference type="ARBA" id="ARBA00022679"/>
    </source>
</evidence>
<dbReference type="PANTHER" id="PTHR43071:SF1">
    <property type="entry name" value="2-AMINO-4-HYDROXY-6-HYDROXYMETHYLDIHYDROPTERIDINE PYROPHOSPHOKINASE"/>
    <property type="match status" value="1"/>
</dbReference>
<accession>A0AAU8LZ83</accession>
<reference evidence="15" key="2">
    <citation type="submission" date="2024-06" db="EMBL/GenBank/DDBJ databases">
        <authorList>
            <person name="Plum-Jensen L.E."/>
            <person name="Schramm A."/>
            <person name="Marshall I.P.G."/>
        </authorList>
    </citation>
    <scope>NUCLEOTIDE SEQUENCE</scope>
    <source>
        <strain evidence="15">Rat1</strain>
    </source>
</reference>
<evidence type="ECO:0000313" key="15">
    <source>
        <dbReference type="EMBL" id="XCN74544.1"/>
    </source>
</evidence>
<evidence type="ECO:0000256" key="9">
    <source>
        <dbReference type="ARBA" id="ARBA00022909"/>
    </source>
</evidence>
<keyword evidence="8" id="KW-0067">ATP-binding</keyword>
<dbReference type="GO" id="GO:0046656">
    <property type="term" value="P:folic acid biosynthetic process"/>
    <property type="evidence" value="ECO:0007669"/>
    <property type="project" value="UniProtKB-KW"/>
</dbReference>
<comment type="similarity">
    <text evidence="2">Belongs to the HPPK family.</text>
</comment>
<evidence type="ECO:0000256" key="13">
    <source>
        <dbReference type="SAM" id="MobiDB-lite"/>
    </source>
</evidence>
<protein>
    <recommendedName>
        <fullName evidence="4">2-amino-4-hydroxy-6-hydroxymethyldihydropteridine pyrophosphokinase</fullName>
        <ecNumber evidence="3">2.7.6.3</ecNumber>
    </recommendedName>
    <alternativeName>
        <fullName evidence="11">6-hydroxymethyl-7,8-dihydropterin pyrophosphokinase</fullName>
    </alternativeName>
    <alternativeName>
        <fullName evidence="12">7,8-dihydro-6-hydroxymethylpterin-pyrophosphokinase</fullName>
    </alternativeName>
</protein>
<evidence type="ECO:0000256" key="7">
    <source>
        <dbReference type="ARBA" id="ARBA00022777"/>
    </source>
</evidence>
<evidence type="ECO:0000256" key="4">
    <source>
        <dbReference type="ARBA" id="ARBA00016218"/>
    </source>
</evidence>
<evidence type="ECO:0000256" key="12">
    <source>
        <dbReference type="ARBA" id="ARBA00033413"/>
    </source>
</evidence>
<keyword evidence="7" id="KW-0418">Kinase</keyword>
<dbReference type="EMBL" id="CP159373">
    <property type="protein sequence ID" value="XCN74544.1"/>
    <property type="molecule type" value="Genomic_DNA"/>
</dbReference>
<dbReference type="NCBIfam" id="TIGR01498">
    <property type="entry name" value="folK"/>
    <property type="match status" value="1"/>
</dbReference>
<evidence type="ECO:0000256" key="6">
    <source>
        <dbReference type="ARBA" id="ARBA00022741"/>
    </source>
</evidence>
<evidence type="ECO:0000256" key="10">
    <source>
        <dbReference type="ARBA" id="ARBA00029409"/>
    </source>
</evidence>
<evidence type="ECO:0000256" key="11">
    <source>
        <dbReference type="ARBA" id="ARBA00029766"/>
    </source>
</evidence>
<evidence type="ECO:0000256" key="1">
    <source>
        <dbReference type="ARBA" id="ARBA00005051"/>
    </source>
</evidence>
<dbReference type="GO" id="GO:0016301">
    <property type="term" value="F:kinase activity"/>
    <property type="evidence" value="ECO:0007669"/>
    <property type="project" value="UniProtKB-KW"/>
</dbReference>